<accession>A0A813WM38</accession>
<protein>
    <submittedName>
        <fullName evidence="1">Uncharacterized protein</fullName>
    </submittedName>
</protein>
<dbReference type="EMBL" id="CAJNOU010000237">
    <property type="protein sequence ID" value="CAF0927276.1"/>
    <property type="molecule type" value="Genomic_DNA"/>
</dbReference>
<evidence type="ECO:0000313" key="3">
    <source>
        <dbReference type="EMBL" id="CAF3624727.1"/>
    </source>
</evidence>
<evidence type="ECO:0000313" key="5">
    <source>
        <dbReference type="Proteomes" id="UP000663882"/>
    </source>
</evidence>
<proteinExistence type="predicted"/>
<dbReference type="AlphaFoldDB" id="A0A813WM38"/>
<name>A0A813WM38_9BILA</name>
<reference evidence="1" key="1">
    <citation type="submission" date="2021-02" db="EMBL/GenBank/DDBJ databases">
        <authorList>
            <person name="Nowell W R."/>
        </authorList>
    </citation>
    <scope>NUCLEOTIDE SEQUENCE</scope>
</reference>
<evidence type="ECO:0000313" key="4">
    <source>
        <dbReference type="EMBL" id="CAF3975711.1"/>
    </source>
</evidence>
<organism evidence="1 5">
    <name type="scientific">Rotaria sordida</name>
    <dbReference type="NCBI Taxonomy" id="392033"/>
    <lineage>
        <taxon>Eukaryota</taxon>
        <taxon>Metazoa</taxon>
        <taxon>Spiralia</taxon>
        <taxon>Gnathifera</taxon>
        <taxon>Rotifera</taxon>
        <taxon>Eurotatoria</taxon>
        <taxon>Bdelloidea</taxon>
        <taxon>Philodinida</taxon>
        <taxon>Philodinidae</taxon>
        <taxon>Rotaria</taxon>
    </lineage>
</organism>
<dbReference type="Proteomes" id="UP000663889">
    <property type="component" value="Unassembled WGS sequence"/>
</dbReference>
<dbReference type="Proteomes" id="UP000663823">
    <property type="component" value="Unassembled WGS sequence"/>
</dbReference>
<dbReference type="EMBL" id="CAJOAX010000621">
    <property type="protein sequence ID" value="CAF3624727.1"/>
    <property type="molecule type" value="Genomic_DNA"/>
</dbReference>
<sequence length="106" mass="12483">MRINRSSNLLDNDDARVLLKQIDVWHVRTIDACCETADETQRIVVRLFSKSTIIDYVANFFANKRTFHNRIWRITISPSHALVTTNMDSYVQVMVANYYQFPIDDR</sequence>
<comment type="caution">
    <text evidence="1">The sequence shown here is derived from an EMBL/GenBank/DDBJ whole genome shotgun (WGS) entry which is preliminary data.</text>
</comment>
<evidence type="ECO:0000313" key="1">
    <source>
        <dbReference type="EMBL" id="CAF0859965.1"/>
    </source>
</evidence>
<dbReference type="Proteomes" id="UP000663882">
    <property type="component" value="Unassembled WGS sequence"/>
</dbReference>
<evidence type="ECO:0000313" key="2">
    <source>
        <dbReference type="EMBL" id="CAF0927276.1"/>
    </source>
</evidence>
<dbReference type="EMBL" id="CAJOBE010005510">
    <property type="protein sequence ID" value="CAF3975711.1"/>
    <property type="molecule type" value="Genomic_DNA"/>
</dbReference>
<gene>
    <name evidence="4" type="ORF">FNK824_LOCUS24582</name>
    <name evidence="3" type="ORF">OTI717_LOCUS7994</name>
    <name evidence="1" type="ORF">RFH988_LOCUS6915</name>
    <name evidence="2" type="ORF">SEV965_LOCUS6977</name>
</gene>
<dbReference type="Proteomes" id="UP000663874">
    <property type="component" value="Unassembled WGS sequence"/>
</dbReference>
<dbReference type="EMBL" id="CAJNOO010000214">
    <property type="protein sequence ID" value="CAF0859965.1"/>
    <property type="molecule type" value="Genomic_DNA"/>
</dbReference>